<accession>A0A9P5ZIW4</accession>
<comment type="caution">
    <text evidence="1">The sequence shown here is derived from an EMBL/GenBank/DDBJ whole genome shotgun (WGS) entry which is preliminary data.</text>
</comment>
<dbReference type="Proteomes" id="UP000807025">
    <property type="component" value="Unassembled WGS sequence"/>
</dbReference>
<dbReference type="EMBL" id="MU154808">
    <property type="protein sequence ID" value="KAF9487184.1"/>
    <property type="molecule type" value="Genomic_DNA"/>
</dbReference>
<evidence type="ECO:0000313" key="2">
    <source>
        <dbReference type="Proteomes" id="UP000807025"/>
    </source>
</evidence>
<sequence>MPRPRIYHTKADRFAANRAKSARHYAKNKANILAKRRDLRAHGEDVMPQSHPEENPPAIVESRSFQLTQLSRLREGASHDTQTFIRLGHRTARKLARFINYSPSAFAQSTYTKYIKAYTSGTNDIALIETPLEQLVKWKKHLDKCGEEVLQERGVGRELQTINSACGLAGEAIEYLQEILGDAMSNPIAMQAWYKRWMRK</sequence>
<gene>
    <name evidence="1" type="ORF">BDN71DRAFT_1514232</name>
</gene>
<dbReference type="OrthoDB" id="2654423at2759"/>
<proteinExistence type="predicted"/>
<protein>
    <submittedName>
        <fullName evidence="1">Uncharacterized protein</fullName>
    </submittedName>
</protein>
<dbReference type="AlphaFoldDB" id="A0A9P5ZIW4"/>
<evidence type="ECO:0000313" key="1">
    <source>
        <dbReference type="EMBL" id="KAF9487184.1"/>
    </source>
</evidence>
<reference evidence="1" key="1">
    <citation type="submission" date="2020-11" db="EMBL/GenBank/DDBJ databases">
        <authorList>
            <consortium name="DOE Joint Genome Institute"/>
            <person name="Ahrendt S."/>
            <person name="Riley R."/>
            <person name="Andreopoulos W."/>
            <person name="Labutti K."/>
            <person name="Pangilinan J."/>
            <person name="Ruiz-Duenas F.J."/>
            <person name="Barrasa J.M."/>
            <person name="Sanchez-Garcia M."/>
            <person name="Camarero S."/>
            <person name="Miyauchi S."/>
            <person name="Serrano A."/>
            <person name="Linde D."/>
            <person name="Babiker R."/>
            <person name="Drula E."/>
            <person name="Ayuso-Fernandez I."/>
            <person name="Pacheco R."/>
            <person name="Padilla G."/>
            <person name="Ferreira P."/>
            <person name="Barriuso J."/>
            <person name="Kellner H."/>
            <person name="Castanera R."/>
            <person name="Alfaro M."/>
            <person name="Ramirez L."/>
            <person name="Pisabarro A.G."/>
            <person name="Kuo A."/>
            <person name="Tritt A."/>
            <person name="Lipzen A."/>
            <person name="He G."/>
            <person name="Yan M."/>
            <person name="Ng V."/>
            <person name="Cullen D."/>
            <person name="Martin F."/>
            <person name="Rosso M.-N."/>
            <person name="Henrissat B."/>
            <person name="Hibbett D."/>
            <person name="Martinez A.T."/>
            <person name="Grigoriev I.V."/>
        </authorList>
    </citation>
    <scope>NUCLEOTIDE SEQUENCE</scope>
    <source>
        <strain evidence="1">ATCC 90797</strain>
    </source>
</reference>
<keyword evidence="2" id="KW-1185">Reference proteome</keyword>
<name>A0A9P5ZIW4_PLEER</name>
<organism evidence="1 2">
    <name type="scientific">Pleurotus eryngii</name>
    <name type="common">Boletus of the steppes</name>
    <dbReference type="NCBI Taxonomy" id="5323"/>
    <lineage>
        <taxon>Eukaryota</taxon>
        <taxon>Fungi</taxon>
        <taxon>Dikarya</taxon>
        <taxon>Basidiomycota</taxon>
        <taxon>Agaricomycotina</taxon>
        <taxon>Agaricomycetes</taxon>
        <taxon>Agaricomycetidae</taxon>
        <taxon>Agaricales</taxon>
        <taxon>Pleurotineae</taxon>
        <taxon>Pleurotaceae</taxon>
        <taxon>Pleurotus</taxon>
    </lineage>
</organism>